<reference evidence="9" key="1">
    <citation type="submission" date="2015-10" db="EMBL/GenBank/DDBJ databases">
        <authorList>
            <person name="Gilbert D.G."/>
        </authorList>
    </citation>
    <scope>NUCLEOTIDE SEQUENCE</scope>
</reference>
<organism evidence="9">
    <name type="scientific">hydrothermal vent metagenome</name>
    <dbReference type="NCBI Taxonomy" id="652676"/>
    <lineage>
        <taxon>unclassified sequences</taxon>
        <taxon>metagenomes</taxon>
        <taxon>ecological metagenomes</taxon>
    </lineage>
</organism>
<sequence>MASQETTDILAPREPRLISLPGIWRALRVWPIVPVFLLSLVLVSGIAAPWVAPHDPDRGNLRERNLPPFWSGPGTALKTVADSVALEEQGRLITLRKAQEIDPQAAVGDTVEVEISGGGSTKYLLGTDQLGRDLLSRVIYGARISLVVAVVTLGVGGTIGVSLGLVAGWYGGWIDELIMRFVDVMLSLPLILVALVLVVTLGQSFSIIVTVLCLFIWPRFARQIRGEVLQLKTQDYVALAKVSGASTLRILFVHIFPGTINTLIVVATLQIGIVILLESVLSFLGAGVPPPTAAWGSMVSDGRDRLAGFWWISTFPGLAIMLTVMSLNLFGDWLRDKLDPRLRQVL</sequence>
<evidence type="ECO:0000256" key="7">
    <source>
        <dbReference type="SAM" id="Phobius"/>
    </source>
</evidence>
<protein>
    <submittedName>
        <fullName evidence="9">Dipeptide transport system permease protein DppC (TC 3.A.1.5.2)</fullName>
    </submittedName>
</protein>
<dbReference type="PANTHER" id="PTHR43386">
    <property type="entry name" value="OLIGOPEPTIDE TRANSPORT SYSTEM PERMEASE PROTEIN APPC"/>
    <property type="match status" value="1"/>
</dbReference>
<name>A0A160VA42_9ZZZZ</name>
<keyword evidence="2" id="KW-0813">Transport</keyword>
<dbReference type="AlphaFoldDB" id="A0A160VA42"/>
<comment type="subcellular location">
    <subcellularLocation>
        <location evidence="1">Cell membrane</location>
        <topology evidence="1">Multi-pass membrane protein</topology>
    </subcellularLocation>
</comment>
<evidence type="ECO:0000256" key="1">
    <source>
        <dbReference type="ARBA" id="ARBA00004651"/>
    </source>
</evidence>
<dbReference type="Pfam" id="PF00528">
    <property type="entry name" value="BPD_transp_1"/>
    <property type="match status" value="1"/>
</dbReference>
<dbReference type="SUPFAM" id="SSF161098">
    <property type="entry name" value="MetI-like"/>
    <property type="match status" value="1"/>
</dbReference>
<feature type="transmembrane region" description="Helical" evidence="7">
    <location>
        <begin position="144"/>
        <end position="170"/>
    </location>
</feature>
<proteinExistence type="predicted"/>
<keyword evidence="4 7" id="KW-0812">Transmembrane</keyword>
<dbReference type="InterPro" id="IPR035906">
    <property type="entry name" value="MetI-like_sf"/>
</dbReference>
<evidence type="ECO:0000256" key="6">
    <source>
        <dbReference type="ARBA" id="ARBA00023136"/>
    </source>
</evidence>
<keyword evidence="5 7" id="KW-1133">Transmembrane helix</keyword>
<feature type="domain" description="ABC transmembrane type-1" evidence="8">
    <location>
        <begin position="142"/>
        <end position="331"/>
    </location>
</feature>
<dbReference type="Gene3D" id="1.10.3720.10">
    <property type="entry name" value="MetI-like"/>
    <property type="match status" value="1"/>
</dbReference>
<dbReference type="InterPro" id="IPR050366">
    <property type="entry name" value="BP-dependent_transpt_permease"/>
</dbReference>
<dbReference type="CDD" id="cd06261">
    <property type="entry name" value="TM_PBP2"/>
    <property type="match status" value="1"/>
</dbReference>
<dbReference type="GO" id="GO:0055085">
    <property type="term" value="P:transmembrane transport"/>
    <property type="evidence" value="ECO:0007669"/>
    <property type="project" value="InterPro"/>
</dbReference>
<feature type="transmembrane region" description="Helical" evidence="7">
    <location>
        <begin position="309"/>
        <end position="330"/>
    </location>
</feature>
<dbReference type="PANTHER" id="PTHR43386:SF26">
    <property type="entry name" value="ABC TRANSPORTER PERMEASE PROTEIN"/>
    <property type="match status" value="1"/>
</dbReference>
<keyword evidence="3" id="KW-1003">Cell membrane</keyword>
<evidence type="ECO:0000256" key="5">
    <source>
        <dbReference type="ARBA" id="ARBA00022989"/>
    </source>
</evidence>
<dbReference type="EMBL" id="FAXA01000344">
    <property type="protein sequence ID" value="CUV03011.1"/>
    <property type="molecule type" value="Genomic_DNA"/>
</dbReference>
<dbReference type="GO" id="GO:0005886">
    <property type="term" value="C:plasma membrane"/>
    <property type="evidence" value="ECO:0007669"/>
    <property type="project" value="UniProtKB-SubCell"/>
</dbReference>
<feature type="transmembrane region" description="Helical" evidence="7">
    <location>
        <begin position="29"/>
        <end position="52"/>
    </location>
</feature>
<dbReference type="InterPro" id="IPR000515">
    <property type="entry name" value="MetI-like"/>
</dbReference>
<evidence type="ECO:0000256" key="2">
    <source>
        <dbReference type="ARBA" id="ARBA00022448"/>
    </source>
</evidence>
<keyword evidence="6 7" id="KW-0472">Membrane</keyword>
<feature type="transmembrane region" description="Helical" evidence="7">
    <location>
        <begin position="190"/>
        <end position="217"/>
    </location>
</feature>
<evidence type="ECO:0000259" key="8">
    <source>
        <dbReference type="PROSITE" id="PS50928"/>
    </source>
</evidence>
<accession>A0A160VA42</accession>
<evidence type="ECO:0000313" key="9">
    <source>
        <dbReference type="EMBL" id="CUV03011.1"/>
    </source>
</evidence>
<evidence type="ECO:0000256" key="3">
    <source>
        <dbReference type="ARBA" id="ARBA00022475"/>
    </source>
</evidence>
<evidence type="ECO:0000256" key="4">
    <source>
        <dbReference type="ARBA" id="ARBA00022692"/>
    </source>
</evidence>
<dbReference type="PROSITE" id="PS50928">
    <property type="entry name" value="ABC_TM1"/>
    <property type="match status" value="1"/>
</dbReference>
<gene>
    <name evidence="9" type="ORF">MGWOODY_Clf2778</name>
</gene>